<feature type="compositionally biased region" description="Basic and acidic residues" evidence="1">
    <location>
        <begin position="138"/>
        <end position="154"/>
    </location>
</feature>
<gene>
    <name evidence="2" type="ORF">N0V89_012040</name>
</gene>
<evidence type="ECO:0000256" key="1">
    <source>
        <dbReference type="SAM" id="MobiDB-lite"/>
    </source>
</evidence>
<organism evidence="2 3">
    <name type="scientific">Didymosphaeria variabile</name>
    <dbReference type="NCBI Taxonomy" id="1932322"/>
    <lineage>
        <taxon>Eukaryota</taxon>
        <taxon>Fungi</taxon>
        <taxon>Dikarya</taxon>
        <taxon>Ascomycota</taxon>
        <taxon>Pezizomycotina</taxon>
        <taxon>Dothideomycetes</taxon>
        <taxon>Pleosporomycetidae</taxon>
        <taxon>Pleosporales</taxon>
        <taxon>Massarineae</taxon>
        <taxon>Didymosphaeriaceae</taxon>
        <taxon>Didymosphaeria</taxon>
    </lineage>
</organism>
<sequence length="214" mass="23713">MKIRSESENREGLLRLPRTEDTDAITPIRKDYHIPQNLSPIPEQDSPVKTKDMQRPSSSTSIPAQDSPVKTNGLQRPFSPTPIKASRGHSMGDVDAITPAAKPTRLSTVQEVSSIKPSLTSFPPLPDSPIKGNEDEEKEVKQEAVKELDTDRPQVSHGPGAYNIDTIRGNPRKKFVMERKGLFEAMGTGGQREQDGNAVERSERTREPSSPEFF</sequence>
<evidence type="ECO:0000313" key="3">
    <source>
        <dbReference type="Proteomes" id="UP001140513"/>
    </source>
</evidence>
<name>A0A9W9C6B3_9PLEO</name>
<reference evidence="2" key="1">
    <citation type="submission" date="2022-10" db="EMBL/GenBank/DDBJ databases">
        <title>Tapping the CABI collections for fungal endophytes: first genome assemblies for Collariella, Neodidymelliopsis, Ascochyta clinopodiicola, Didymella pomorum, Didymosphaeria variabile, Neocosmospora piperis and Neocucurbitaria cava.</title>
        <authorList>
            <person name="Hill R."/>
        </authorList>
    </citation>
    <scope>NUCLEOTIDE SEQUENCE</scope>
    <source>
        <strain evidence="2">IMI 356815</strain>
    </source>
</reference>
<keyword evidence="3" id="KW-1185">Reference proteome</keyword>
<proteinExistence type="predicted"/>
<comment type="caution">
    <text evidence="2">The sequence shown here is derived from an EMBL/GenBank/DDBJ whole genome shotgun (WGS) entry which is preliminary data.</text>
</comment>
<dbReference type="Proteomes" id="UP001140513">
    <property type="component" value="Unassembled WGS sequence"/>
</dbReference>
<accession>A0A9W9C6B3</accession>
<dbReference type="AlphaFoldDB" id="A0A9W9C6B3"/>
<feature type="compositionally biased region" description="Polar residues" evidence="1">
    <location>
        <begin position="105"/>
        <end position="121"/>
    </location>
</feature>
<feature type="compositionally biased region" description="Basic and acidic residues" evidence="1">
    <location>
        <begin position="192"/>
        <end position="214"/>
    </location>
</feature>
<dbReference type="RefSeq" id="XP_056066068.1">
    <property type="nucleotide sequence ID" value="XM_056220765.1"/>
</dbReference>
<protein>
    <submittedName>
        <fullName evidence="2">Uncharacterized protein</fullName>
    </submittedName>
</protein>
<dbReference type="OrthoDB" id="10589854at2759"/>
<feature type="region of interest" description="Disordered" evidence="1">
    <location>
        <begin position="1"/>
        <end position="214"/>
    </location>
</feature>
<dbReference type="GeneID" id="80915570"/>
<feature type="compositionally biased region" description="Basic and acidic residues" evidence="1">
    <location>
        <begin position="1"/>
        <end position="21"/>
    </location>
</feature>
<dbReference type="EMBL" id="JAPEUX010000009">
    <property type="protein sequence ID" value="KAJ4345904.1"/>
    <property type="molecule type" value="Genomic_DNA"/>
</dbReference>
<feature type="compositionally biased region" description="Polar residues" evidence="1">
    <location>
        <begin position="55"/>
        <end position="74"/>
    </location>
</feature>
<evidence type="ECO:0000313" key="2">
    <source>
        <dbReference type="EMBL" id="KAJ4345904.1"/>
    </source>
</evidence>